<protein>
    <submittedName>
        <fullName evidence="2">Uncharacterized protein</fullName>
    </submittedName>
</protein>
<sequence>MESGGQTAVSDPQYPPPLKGKVQYNIKDKEIEIKIELRTASFIVLPKQILNECSDYETINLTCRTLKPLLTTIIRGIPTKLDHRE</sequence>
<keyword evidence="3" id="KW-1185">Reference proteome</keyword>
<proteinExistence type="predicted"/>
<dbReference type="EMBL" id="JAWDGP010003551">
    <property type="protein sequence ID" value="KAK3773254.1"/>
    <property type="molecule type" value="Genomic_DNA"/>
</dbReference>
<accession>A0AAE0ZPR1</accession>
<evidence type="ECO:0000313" key="3">
    <source>
        <dbReference type="Proteomes" id="UP001283361"/>
    </source>
</evidence>
<evidence type="ECO:0000313" key="2">
    <source>
        <dbReference type="EMBL" id="KAK3773254.1"/>
    </source>
</evidence>
<reference evidence="2" key="1">
    <citation type="journal article" date="2023" name="G3 (Bethesda)">
        <title>A reference genome for the long-term kleptoplast-retaining sea slug Elysia crispata morphotype clarki.</title>
        <authorList>
            <person name="Eastman K.E."/>
            <person name="Pendleton A.L."/>
            <person name="Shaikh M.A."/>
            <person name="Suttiyut T."/>
            <person name="Ogas R."/>
            <person name="Tomko P."/>
            <person name="Gavelis G."/>
            <person name="Widhalm J.R."/>
            <person name="Wisecaver J.H."/>
        </authorList>
    </citation>
    <scope>NUCLEOTIDE SEQUENCE</scope>
    <source>
        <strain evidence="2">ECLA1</strain>
    </source>
</reference>
<evidence type="ECO:0000256" key="1">
    <source>
        <dbReference type="SAM" id="MobiDB-lite"/>
    </source>
</evidence>
<name>A0AAE0ZPR1_9GAST</name>
<feature type="compositionally biased region" description="Polar residues" evidence="1">
    <location>
        <begin position="1"/>
        <end position="10"/>
    </location>
</feature>
<gene>
    <name evidence="2" type="ORF">RRG08_039257</name>
</gene>
<feature type="region of interest" description="Disordered" evidence="1">
    <location>
        <begin position="1"/>
        <end position="20"/>
    </location>
</feature>
<comment type="caution">
    <text evidence="2">The sequence shown here is derived from an EMBL/GenBank/DDBJ whole genome shotgun (WGS) entry which is preliminary data.</text>
</comment>
<dbReference type="Proteomes" id="UP001283361">
    <property type="component" value="Unassembled WGS sequence"/>
</dbReference>
<dbReference type="AlphaFoldDB" id="A0AAE0ZPR1"/>
<organism evidence="2 3">
    <name type="scientific">Elysia crispata</name>
    <name type="common">lettuce slug</name>
    <dbReference type="NCBI Taxonomy" id="231223"/>
    <lineage>
        <taxon>Eukaryota</taxon>
        <taxon>Metazoa</taxon>
        <taxon>Spiralia</taxon>
        <taxon>Lophotrochozoa</taxon>
        <taxon>Mollusca</taxon>
        <taxon>Gastropoda</taxon>
        <taxon>Heterobranchia</taxon>
        <taxon>Euthyneura</taxon>
        <taxon>Panpulmonata</taxon>
        <taxon>Sacoglossa</taxon>
        <taxon>Placobranchoidea</taxon>
        <taxon>Plakobranchidae</taxon>
        <taxon>Elysia</taxon>
    </lineage>
</organism>